<organism evidence="1 2">
    <name type="scientific">Mycobacterium kyorinense</name>
    <dbReference type="NCBI Taxonomy" id="487514"/>
    <lineage>
        <taxon>Bacteria</taxon>
        <taxon>Bacillati</taxon>
        <taxon>Actinomycetota</taxon>
        <taxon>Actinomycetes</taxon>
        <taxon>Mycobacteriales</taxon>
        <taxon>Mycobacteriaceae</taxon>
        <taxon>Mycobacterium</taxon>
    </lineage>
</organism>
<reference evidence="2" key="1">
    <citation type="submission" date="2016-06" db="EMBL/GenBank/DDBJ databases">
        <authorList>
            <person name="Sutton G."/>
            <person name="Brinkac L."/>
            <person name="Sanka R."/>
            <person name="Adams M."/>
            <person name="Lau E."/>
            <person name="Sam S."/>
            <person name="Sreng N."/>
            <person name="Him V."/>
            <person name="Kerleguer A."/>
            <person name="Cheng S."/>
        </authorList>
    </citation>
    <scope>NUCLEOTIDE SEQUENCE [LARGE SCALE GENOMIC DNA]</scope>
    <source>
        <strain evidence="2">E861</strain>
    </source>
</reference>
<protein>
    <submittedName>
        <fullName evidence="1">Uncharacterized protein</fullName>
    </submittedName>
</protein>
<comment type="caution">
    <text evidence="1">The sequence shown here is derived from an EMBL/GenBank/DDBJ whole genome shotgun (WGS) entry which is preliminary data.</text>
</comment>
<dbReference type="EMBL" id="LZKJ01000197">
    <property type="protein sequence ID" value="OBI40571.1"/>
    <property type="molecule type" value="Genomic_DNA"/>
</dbReference>
<dbReference type="OrthoDB" id="4703237at2"/>
<name>A0A1A2YUG7_9MYCO</name>
<dbReference type="Proteomes" id="UP000093592">
    <property type="component" value="Unassembled WGS sequence"/>
</dbReference>
<accession>A0A1A2YUG7</accession>
<dbReference type="AlphaFoldDB" id="A0A1A2YUG7"/>
<evidence type="ECO:0000313" key="2">
    <source>
        <dbReference type="Proteomes" id="UP000093592"/>
    </source>
</evidence>
<evidence type="ECO:0000313" key="1">
    <source>
        <dbReference type="EMBL" id="OBI40571.1"/>
    </source>
</evidence>
<dbReference type="RefSeq" id="WP_065016360.1">
    <property type="nucleotide sequence ID" value="NZ_LZKJ01000197.1"/>
</dbReference>
<proteinExistence type="predicted"/>
<gene>
    <name evidence="1" type="ORF">A5707_09140</name>
</gene>
<sequence>MTNRGFGDDGTIDDLPWASVFDPAANARALSAIQAEGLRAASRIVDRVVRAVGSEENGQPSAEASNGKTLAAAGTDTLGPAGLPEFERLTRAWWSMVGQLLLRSIPPTPAARGVLALDLNNPDAHGVLALEAAVAGSAGTEIWLHNRGPADHADVRLQCSDLLGHDGDVISADAVRIDTAVVPMPRRSSRGVVVTVDVSSQVRPGVYRGTLVASGHPDLWLPVVLTVRLPDT</sequence>